<dbReference type="NCBIfam" id="TIGR00778">
    <property type="entry name" value="ahpD_dom"/>
    <property type="match status" value="1"/>
</dbReference>
<dbReference type="PANTHER" id="PTHR34846">
    <property type="entry name" value="4-CARBOXYMUCONOLACTONE DECARBOXYLASE FAMILY PROTEIN (AFU_ORTHOLOGUE AFUA_6G11590)"/>
    <property type="match status" value="1"/>
</dbReference>
<proteinExistence type="predicted"/>
<dbReference type="InterPro" id="IPR029032">
    <property type="entry name" value="AhpD-like"/>
</dbReference>
<evidence type="ECO:0000313" key="2">
    <source>
        <dbReference type="EMBL" id="NWC33682.1"/>
    </source>
</evidence>
<gene>
    <name evidence="2" type="ORF">HX876_14875</name>
</gene>
<dbReference type="SUPFAM" id="SSF69118">
    <property type="entry name" value="AhpD-like"/>
    <property type="match status" value="1"/>
</dbReference>
<comment type="caution">
    <text evidence="2">The sequence shown here is derived from an EMBL/GenBank/DDBJ whole genome shotgun (WGS) entry which is preliminary data.</text>
</comment>
<name>A0A7Y8CK20_9PSED</name>
<feature type="domain" description="Carboxymuconolactone decarboxylase-like" evidence="1">
    <location>
        <begin position="12"/>
        <end position="93"/>
    </location>
</feature>
<sequence length="146" mass="16298">MEPRLDFYTASPQALKGLLLLEEATFGLSIEKPLLDLVKLRVSQLNHCAFCADLHSQEARGGGESERRLYGIPAWRDSPLYSAREQAALAWSEALTLLAHDPVSDELYAQARLQFSERELVDLSMAIAAINCWNRLAVAFRQPLAV</sequence>
<dbReference type="Proteomes" id="UP000520592">
    <property type="component" value="Unassembled WGS sequence"/>
</dbReference>
<evidence type="ECO:0000313" key="3">
    <source>
        <dbReference type="Proteomes" id="UP000520592"/>
    </source>
</evidence>
<dbReference type="RefSeq" id="WP_177061674.1">
    <property type="nucleotide sequence ID" value="NZ_JACAOK010000063.1"/>
</dbReference>
<protein>
    <submittedName>
        <fullName evidence="2">Carboxymuconolactone decarboxylase family protein</fullName>
    </submittedName>
</protein>
<accession>A0A7Y8CK20</accession>
<dbReference type="EMBL" id="JACAQD010000015">
    <property type="protein sequence ID" value="NWC33682.1"/>
    <property type="molecule type" value="Genomic_DNA"/>
</dbReference>
<dbReference type="AlphaFoldDB" id="A0A7Y8CK20"/>
<dbReference type="InterPro" id="IPR003779">
    <property type="entry name" value="CMD-like"/>
</dbReference>
<dbReference type="InterPro" id="IPR004675">
    <property type="entry name" value="AhpD_core"/>
</dbReference>
<dbReference type="Pfam" id="PF02627">
    <property type="entry name" value="CMD"/>
    <property type="match status" value="1"/>
</dbReference>
<evidence type="ECO:0000259" key="1">
    <source>
        <dbReference type="Pfam" id="PF02627"/>
    </source>
</evidence>
<dbReference type="PANTHER" id="PTHR34846:SF10">
    <property type="entry name" value="CYTOPLASMIC PROTEIN"/>
    <property type="match status" value="1"/>
</dbReference>
<dbReference type="Gene3D" id="1.20.1290.10">
    <property type="entry name" value="AhpD-like"/>
    <property type="match status" value="1"/>
</dbReference>
<reference evidence="2 3" key="1">
    <citation type="submission" date="2020-04" db="EMBL/GenBank/DDBJ databases">
        <title>Molecular characterization of pseudomonads from Agaricus bisporus reveal novel blotch 2 pathogens in Western Europe.</title>
        <authorList>
            <person name="Taparia T."/>
            <person name="Krijger M."/>
            <person name="Haynes E."/>
            <person name="Elpinstone J.G."/>
            <person name="Noble R."/>
            <person name="Van Der Wolf J."/>
        </authorList>
    </citation>
    <scope>NUCLEOTIDE SEQUENCE [LARGE SCALE GENOMIC DNA]</scope>
    <source>
        <strain evidence="2 3">IPO3737</strain>
    </source>
</reference>
<dbReference type="GO" id="GO:0051920">
    <property type="term" value="F:peroxiredoxin activity"/>
    <property type="evidence" value="ECO:0007669"/>
    <property type="project" value="InterPro"/>
</dbReference>
<organism evidence="2 3">
    <name type="scientific">Pseudomonas gingeri</name>
    <dbReference type="NCBI Taxonomy" id="117681"/>
    <lineage>
        <taxon>Bacteria</taxon>
        <taxon>Pseudomonadati</taxon>
        <taxon>Pseudomonadota</taxon>
        <taxon>Gammaproteobacteria</taxon>
        <taxon>Pseudomonadales</taxon>
        <taxon>Pseudomonadaceae</taxon>
        <taxon>Pseudomonas</taxon>
    </lineage>
</organism>